<gene>
    <name evidence="3" type="ORF">VITISV_023885</name>
</gene>
<feature type="coiled-coil region" evidence="1">
    <location>
        <begin position="484"/>
        <end position="616"/>
    </location>
</feature>
<name>A5C2H8_VITVI</name>
<keyword evidence="1" id="KW-0175">Coiled coil</keyword>
<evidence type="ECO:0000256" key="1">
    <source>
        <dbReference type="SAM" id="Coils"/>
    </source>
</evidence>
<feature type="region of interest" description="Disordered" evidence="2">
    <location>
        <begin position="643"/>
        <end position="674"/>
    </location>
</feature>
<evidence type="ECO:0000256" key="2">
    <source>
        <dbReference type="SAM" id="MobiDB-lite"/>
    </source>
</evidence>
<accession>A5C2H8</accession>
<reference evidence="3" key="1">
    <citation type="journal article" date="2007" name="PLoS ONE">
        <title>The first genome sequence of an elite grapevine cultivar (Pinot noir Vitis vinifera L.): coping with a highly heterozygous genome.</title>
        <authorList>
            <person name="Velasco R."/>
            <person name="Zharkikh A."/>
            <person name="Troggio M."/>
            <person name="Cartwright D.A."/>
            <person name="Cestaro A."/>
            <person name="Pruss D."/>
            <person name="Pindo M."/>
            <person name="FitzGerald L.M."/>
            <person name="Vezzulli S."/>
            <person name="Reid J."/>
            <person name="Malacarne G."/>
            <person name="Iliev D."/>
            <person name="Coppola G."/>
            <person name="Wardell B."/>
            <person name="Micheletti D."/>
            <person name="Macalma T."/>
            <person name="Facci M."/>
            <person name="Mitchell J.T."/>
            <person name="Perazzolli M."/>
            <person name="Eldredge G."/>
            <person name="Gatto P."/>
            <person name="Oyzerski R."/>
            <person name="Moretto M."/>
            <person name="Gutin N."/>
            <person name="Stefanini M."/>
            <person name="Chen Y."/>
            <person name="Segala C."/>
            <person name="Davenport C."/>
            <person name="Dematte L."/>
            <person name="Mraz A."/>
            <person name="Battilana J."/>
            <person name="Stormo K."/>
            <person name="Costa F."/>
            <person name="Tao Q."/>
            <person name="Si-Ammour A."/>
            <person name="Harkins T."/>
            <person name="Lackey A."/>
            <person name="Perbost C."/>
            <person name="Taillon B."/>
            <person name="Stella A."/>
            <person name="Solovyev V."/>
            <person name="Fawcett J.A."/>
            <person name="Sterck L."/>
            <person name="Vandepoele K."/>
            <person name="Grando S.M."/>
            <person name="Toppo S."/>
            <person name="Moser C."/>
            <person name="Lanchbury J."/>
            <person name="Bogden R."/>
            <person name="Skolnick M."/>
            <person name="Sgaramella V."/>
            <person name="Bhatnagar S.K."/>
            <person name="Fontana P."/>
            <person name="Gutin A."/>
            <person name="Van de Peer Y."/>
            <person name="Salamini F."/>
            <person name="Viola R."/>
        </authorList>
    </citation>
    <scope>NUCLEOTIDE SEQUENCE</scope>
</reference>
<proteinExistence type="predicted"/>
<organism evidence="3">
    <name type="scientific">Vitis vinifera</name>
    <name type="common">Grape</name>
    <dbReference type="NCBI Taxonomy" id="29760"/>
    <lineage>
        <taxon>Eukaryota</taxon>
        <taxon>Viridiplantae</taxon>
        <taxon>Streptophyta</taxon>
        <taxon>Embryophyta</taxon>
        <taxon>Tracheophyta</taxon>
        <taxon>Spermatophyta</taxon>
        <taxon>Magnoliopsida</taxon>
        <taxon>eudicotyledons</taxon>
        <taxon>Gunneridae</taxon>
        <taxon>Pentapetalae</taxon>
        <taxon>rosids</taxon>
        <taxon>Vitales</taxon>
        <taxon>Vitaceae</taxon>
        <taxon>Viteae</taxon>
        <taxon>Vitis</taxon>
    </lineage>
</organism>
<sequence>MVKGGDPWMGFALQVELGLCPNMGFEPMKKNVRPREGVERTNKEKFIKLLTAREFRERFRVLGRIAIRLMNDGPMSTEEESFNVIIFSKEQYNVELCFPLPSLFKQFLHFTKIPPAFLHLNAVRILMGYSILNMLYHLDLSLLEVLFVYTVKMSKKEFFSLSAHIPSLQLVIGLPNSTKVASKEHIVVSGPWAGSYEHPTHAFEPHNSLGIPGLLLTRLMCITGKRRRDQLVEWVDKISFDSLNKLFVIFASERNHETLLIDQNLLALVRDSESYIVPTLPRFAFRVLEDSLNQDPELVVSYINLKHERKEKIALRLKVNFKERHHKHLFEALLVAPLPAKKSHPEAPREESAPCVPIDVVGFGQELVVILSIEDTCRTEDATSSATLGGIANEKETLVNLSSWEDIVTLLKSVPCFTTLEPQASGVNAFFSMTRCHFVELLDEPCLASVVRPSHGTPKSVLRCTYPMQKYTTKETTKVGVAVIHNLMRQRSSLLKRLEVAESMLAFLTRQIDNNEELRVQLVRVESELIAVRKVIADAKKLLKELEEMMEATKVEACQNEKENEAAEAKCKDADQEIDQLKKELEELRVSSEAKRKELEELWSRFTIEKRELEEDYQKQVDEMFFFGYQCCMRKNDITHDIPHYPFNEEEDATVNGPAQGDKYLEAPSPSNGQ</sequence>
<dbReference type="AlphaFoldDB" id="A5C2H8"/>
<protein>
    <submittedName>
        <fullName evidence="3">Uncharacterized protein</fullName>
    </submittedName>
</protein>
<evidence type="ECO:0000313" key="3">
    <source>
        <dbReference type="EMBL" id="CAN68572.1"/>
    </source>
</evidence>
<dbReference type="EMBL" id="AM479787">
    <property type="protein sequence ID" value="CAN68572.1"/>
    <property type="molecule type" value="Genomic_DNA"/>
</dbReference>